<sequence>MSDETASLDVINDSPSGVEGSFTFDVIHEFRRVKIGQIKLMFDVPYDTNRYSRTTSYKIHHNCSNNHILISSENRWGGFGYGDNTAKFFISTSDDPKKIEVVKNYVLNKHQQNRDEF</sequence>
<dbReference type="EMBL" id="WTPW01001375">
    <property type="protein sequence ID" value="KAF0439352.1"/>
    <property type="molecule type" value="Genomic_DNA"/>
</dbReference>
<proteinExistence type="predicted"/>
<dbReference type="OrthoDB" id="2434039at2759"/>
<evidence type="ECO:0000313" key="1">
    <source>
        <dbReference type="EMBL" id="KAF0439352.1"/>
    </source>
</evidence>
<protein>
    <submittedName>
        <fullName evidence="1">Uncharacterized protein</fullName>
    </submittedName>
</protein>
<evidence type="ECO:0000313" key="2">
    <source>
        <dbReference type="Proteomes" id="UP000439903"/>
    </source>
</evidence>
<gene>
    <name evidence="1" type="ORF">F8M41_004153</name>
</gene>
<name>A0A8H4A7W0_GIGMA</name>
<dbReference type="Proteomes" id="UP000439903">
    <property type="component" value="Unassembled WGS sequence"/>
</dbReference>
<reference evidence="1 2" key="1">
    <citation type="journal article" date="2019" name="Environ. Microbiol.">
        <title>At the nexus of three kingdoms: the genome of the mycorrhizal fungus Gigaspora margarita provides insights into plant, endobacterial and fungal interactions.</title>
        <authorList>
            <person name="Venice F."/>
            <person name="Ghignone S."/>
            <person name="Salvioli di Fossalunga A."/>
            <person name="Amselem J."/>
            <person name="Novero M."/>
            <person name="Xianan X."/>
            <person name="Sedzielewska Toro K."/>
            <person name="Morin E."/>
            <person name="Lipzen A."/>
            <person name="Grigoriev I.V."/>
            <person name="Henrissat B."/>
            <person name="Martin F.M."/>
            <person name="Bonfante P."/>
        </authorList>
    </citation>
    <scope>NUCLEOTIDE SEQUENCE [LARGE SCALE GENOMIC DNA]</scope>
    <source>
        <strain evidence="1 2">BEG34</strain>
    </source>
</reference>
<organism evidence="1 2">
    <name type="scientific">Gigaspora margarita</name>
    <dbReference type="NCBI Taxonomy" id="4874"/>
    <lineage>
        <taxon>Eukaryota</taxon>
        <taxon>Fungi</taxon>
        <taxon>Fungi incertae sedis</taxon>
        <taxon>Mucoromycota</taxon>
        <taxon>Glomeromycotina</taxon>
        <taxon>Glomeromycetes</taxon>
        <taxon>Diversisporales</taxon>
        <taxon>Gigasporaceae</taxon>
        <taxon>Gigaspora</taxon>
    </lineage>
</organism>
<comment type="caution">
    <text evidence="1">The sequence shown here is derived from an EMBL/GenBank/DDBJ whole genome shotgun (WGS) entry which is preliminary data.</text>
</comment>
<accession>A0A8H4A7W0</accession>
<keyword evidence="2" id="KW-1185">Reference proteome</keyword>
<dbReference type="AlphaFoldDB" id="A0A8H4A7W0"/>